<gene>
    <name evidence="11" type="ORF">NBR_LOCUS20773</name>
</gene>
<evidence type="ECO:0000256" key="9">
    <source>
        <dbReference type="RuleBase" id="RU368040"/>
    </source>
</evidence>
<proteinExistence type="inferred from homology"/>
<evidence type="ECO:0000256" key="4">
    <source>
        <dbReference type="ARBA" id="ARBA00022989"/>
    </source>
</evidence>
<dbReference type="GO" id="GO:0005777">
    <property type="term" value="C:peroxisome"/>
    <property type="evidence" value="ECO:0007669"/>
    <property type="project" value="UniProtKB-SubCell"/>
</dbReference>
<comment type="subcellular location">
    <subcellularLocation>
        <location evidence="9">Mitochondrion outer membrane</location>
        <topology evidence="9">Single-pass type IV membrane protein</topology>
    </subcellularLocation>
    <subcellularLocation>
        <location evidence="9">Peroxisome</location>
    </subcellularLocation>
</comment>
<reference evidence="13" key="1">
    <citation type="submission" date="2017-02" db="UniProtKB">
        <authorList>
            <consortium name="WormBaseParasite"/>
        </authorList>
    </citation>
    <scope>IDENTIFICATION</scope>
</reference>
<dbReference type="InterPro" id="IPR039433">
    <property type="entry name" value="Mff-like_dom"/>
</dbReference>
<keyword evidence="7" id="KW-0472">Membrane</keyword>
<evidence type="ECO:0000256" key="2">
    <source>
        <dbReference type="ARBA" id="ARBA00022692"/>
    </source>
</evidence>
<dbReference type="EMBL" id="UYSL01025505">
    <property type="protein sequence ID" value="VDL84511.1"/>
    <property type="molecule type" value="Genomic_DNA"/>
</dbReference>
<sequence>MTAILRPMIVPEHISVTGEPLRNVEFDQRNAPQRERLMQMMNVPDRIVVRGGDTYEGFEAEPLDLMADRMNHIKENGLQDLPNTITLDENPYLDREETNDEPVRSENSIAIEENPLQELKLMRRQIGERLYK</sequence>
<comment type="function">
    <text evidence="9">Plays a role in mitochondrial and peroxisomal fission. Promotes the recruitment and association of the fission mediator dynamin-related protein 1 (DNM1L) to the mitochondrial surface.</text>
</comment>
<evidence type="ECO:0000256" key="6">
    <source>
        <dbReference type="ARBA" id="ARBA00023128"/>
    </source>
</evidence>
<name>A0A0N4YU51_NIPBR</name>
<dbReference type="GO" id="GO:0005741">
    <property type="term" value="C:mitochondrial outer membrane"/>
    <property type="evidence" value="ECO:0007669"/>
    <property type="project" value="UniProtKB-SubCell"/>
</dbReference>
<feature type="domain" description="Mff-like" evidence="10">
    <location>
        <begin position="6"/>
        <end position="106"/>
    </location>
</feature>
<organism evidence="13">
    <name type="scientific">Nippostrongylus brasiliensis</name>
    <name type="common">Rat hookworm</name>
    <dbReference type="NCBI Taxonomy" id="27835"/>
    <lineage>
        <taxon>Eukaryota</taxon>
        <taxon>Metazoa</taxon>
        <taxon>Ecdysozoa</taxon>
        <taxon>Nematoda</taxon>
        <taxon>Chromadorea</taxon>
        <taxon>Rhabditida</taxon>
        <taxon>Rhabditina</taxon>
        <taxon>Rhabditomorpha</taxon>
        <taxon>Strongyloidea</taxon>
        <taxon>Heligmosomidae</taxon>
        <taxon>Nippostrongylus</taxon>
    </lineage>
</organism>
<dbReference type="STRING" id="27835.A0A0N4YU51"/>
<protein>
    <recommendedName>
        <fullName evidence="9">Mitochondrial fission factor</fullName>
    </recommendedName>
</protein>
<dbReference type="InterPro" id="IPR008518">
    <property type="entry name" value="Mff/Tango-11"/>
</dbReference>
<dbReference type="PANTHER" id="PTHR16501:SF6">
    <property type="entry name" value="TRANSPORT AND GOLGI ORGANIZATION PROTEIN 11"/>
    <property type="match status" value="1"/>
</dbReference>
<keyword evidence="3 9" id="KW-1000">Mitochondrion outer membrane</keyword>
<keyword evidence="6 9" id="KW-0496">Mitochondrion</keyword>
<accession>A0A0N4YU51</accession>
<reference evidence="11 12" key="2">
    <citation type="submission" date="2018-11" db="EMBL/GenBank/DDBJ databases">
        <authorList>
            <consortium name="Pathogen Informatics"/>
        </authorList>
    </citation>
    <scope>NUCLEOTIDE SEQUENCE [LARGE SCALE GENOMIC DNA]</scope>
</reference>
<dbReference type="OMA" id="CDTENPT"/>
<keyword evidence="4" id="KW-1133">Transmembrane helix</keyword>
<evidence type="ECO:0000313" key="13">
    <source>
        <dbReference type="WBParaSite" id="NBR_0002077301-mRNA-1"/>
    </source>
</evidence>
<dbReference type="GO" id="GO:0090141">
    <property type="term" value="P:positive regulation of mitochondrial fission"/>
    <property type="evidence" value="ECO:0007669"/>
    <property type="project" value="UniProtKB-UniRule"/>
</dbReference>
<evidence type="ECO:0000313" key="11">
    <source>
        <dbReference type="EMBL" id="VDL84511.1"/>
    </source>
</evidence>
<keyword evidence="2" id="KW-0812">Transmembrane</keyword>
<dbReference type="Pfam" id="PF05644">
    <property type="entry name" value="Miff"/>
    <property type="match status" value="1"/>
</dbReference>
<evidence type="ECO:0000256" key="5">
    <source>
        <dbReference type="ARBA" id="ARBA00023054"/>
    </source>
</evidence>
<dbReference type="Proteomes" id="UP000271162">
    <property type="component" value="Unassembled WGS sequence"/>
</dbReference>
<keyword evidence="8 9" id="KW-0576">Peroxisome</keyword>
<evidence type="ECO:0000259" key="10">
    <source>
        <dbReference type="Pfam" id="PF05644"/>
    </source>
</evidence>
<dbReference type="WBParaSite" id="NBR_0002077301-mRNA-1">
    <property type="protein sequence ID" value="NBR_0002077301-mRNA-1"/>
    <property type="gene ID" value="NBR_0002077301"/>
</dbReference>
<dbReference type="AlphaFoldDB" id="A0A0N4YU51"/>
<keyword evidence="5" id="KW-0175">Coiled coil</keyword>
<evidence type="ECO:0000256" key="7">
    <source>
        <dbReference type="ARBA" id="ARBA00023136"/>
    </source>
</evidence>
<keyword evidence="12" id="KW-1185">Reference proteome</keyword>
<dbReference type="PANTHER" id="PTHR16501">
    <property type="entry name" value="TRANSPORT AND GOLGI ORGANIZATION PROTEIN 11"/>
    <property type="match status" value="1"/>
</dbReference>
<dbReference type="GO" id="GO:0000266">
    <property type="term" value="P:mitochondrial fission"/>
    <property type="evidence" value="ECO:0007669"/>
    <property type="project" value="UniProtKB-UniRule"/>
</dbReference>
<dbReference type="GO" id="GO:0090314">
    <property type="term" value="P:positive regulation of protein targeting to membrane"/>
    <property type="evidence" value="ECO:0007669"/>
    <property type="project" value="UniProtKB-UniRule"/>
</dbReference>
<comment type="similarity">
    <text evidence="1 9">Belongs to the Tango11 family.</text>
</comment>
<evidence type="ECO:0000256" key="1">
    <source>
        <dbReference type="ARBA" id="ARBA00009806"/>
    </source>
</evidence>
<evidence type="ECO:0000256" key="8">
    <source>
        <dbReference type="ARBA" id="ARBA00023140"/>
    </source>
</evidence>
<evidence type="ECO:0000256" key="3">
    <source>
        <dbReference type="ARBA" id="ARBA00022787"/>
    </source>
</evidence>
<evidence type="ECO:0000313" key="12">
    <source>
        <dbReference type="Proteomes" id="UP000271162"/>
    </source>
</evidence>